<evidence type="ECO:0000313" key="2">
    <source>
        <dbReference type="Proteomes" id="UP000094526"/>
    </source>
</evidence>
<dbReference type="VEuPathDB" id="FungiDB:G647_04464"/>
<dbReference type="EMBL" id="LGRB01000013">
    <property type="protein sequence ID" value="OCT47889.1"/>
    <property type="molecule type" value="Genomic_DNA"/>
</dbReference>
<dbReference type="OrthoDB" id="2013972at2759"/>
<sequence length="105" mass="11237">MDPSVYEKMAALADNIMGPFADTVLRTAKFPPAGDSPLVVLDQACGSGVVSSHIMSRLSSDDRARLDLTCADISEPQIAQMTKRIEASGWHNARAVTNDAMVRSS</sequence>
<evidence type="ECO:0000313" key="1">
    <source>
        <dbReference type="EMBL" id="OCT47889.1"/>
    </source>
</evidence>
<gene>
    <name evidence="1" type="ORF">CLCR_03766</name>
</gene>
<comment type="caution">
    <text evidence="1">The sequence shown here is derived from an EMBL/GenBank/DDBJ whole genome shotgun (WGS) entry which is preliminary data.</text>
</comment>
<evidence type="ECO:0008006" key="3">
    <source>
        <dbReference type="Google" id="ProtNLM"/>
    </source>
</evidence>
<dbReference type="VEuPathDB" id="FungiDB:CLCR_03766"/>
<dbReference type="STRING" id="86049.A0A1C1CHA3"/>
<reference evidence="2" key="1">
    <citation type="submission" date="2015-07" db="EMBL/GenBank/DDBJ databases">
        <authorList>
            <person name="Teixeira M.M."/>
            <person name="Souza R.C."/>
            <person name="Almeida L.G."/>
            <person name="Vicente V.A."/>
            <person name="de Hoog S."/>
            <person name="Bocca A.L."/>
            <person name="de Almeida S.R."/>
            <person name="Vasconcelos A.T."/>
            <person name="Felipe M.S."/>
        </authorList>
    </citation>
    <scope>NUCLEOTIDE SEQUENCE [LARGE SCALE GENOMIC DNA]</scope>
    <source>
        <strain evidence="2">KSF</strain>
    </source>
</reference>
<organism evidence="1 2">
    <name type="scientific">Cladophialophora carrionii</name>
    <dbReference type="NCBI Taxonomy" id="86049"/>
    <lineage>
        <taxon>Eukaryota</taxon>
        <taxon>Fungi</taxon>
        <taxon>Dikarya</taxon>
        <taxon>Ascomycota</taxon>
        <taxon>Pezizomycotina</taxon>
        <taxon>Eurotiomycetes</taxon>
        <taxon>Chaetothyriomycetidae</taxon>
        <taxon>Chaetothyriales</taxon>
        <taxon>Herpotrichiellaceae</taxon>
        <taxon>Cladophialophora</taxon>
    </lineage>
</organism>
<dbReference type="AlphaFoldDB" id="A0A1C1CHA3"/>
<name>A0A1C1CHA3_9EURO</name>
<dbReference type="SUPFAM" id="SSF53335">
    <property type="entry name" value="S-adenosyl-L-methionine-dependent methyltransferases"/>
    <property type="match status" value="1"/>
</dbReference>
<accession>A0A1C1CHA3</accession>
<dbReference type="InterPro" id="IPR029063">
    <property type="entry name" value="SAM-dependent_MTases_sf"/>
</dbReference>
<protein>
    <recommendedName>
        <fullName evidence="3">Methyltransferase domain-containing protein</fullName>
    </recommendedName>
</protein>
<dbReference type="Proteomes" id="UP000094526">
    <property type="component" value="Unassembled WGS sequence"/>
</dbReference>
<proteinExistence type="predicted"/>
<keyword evidence="2" id="KW-1185">Reference proteome</keyword>
<dbReference type="Gene3D" id="3.40.50.150">
    <property type="entry name" value="Vaccinia Virus protein VP39"/>
    <property type="match status" value="1"/>
</dbReference>